<evidence type="ECO:0000313" key="1">
    <source>
        <dbReference type="EMBL" id="GET35336.1"/>
    </source>
</evidence>
<dbReference type="AlphaFoldDB" id="A0AAV3X436"/>
<sequence>MPKKYAAKKLTVRLSEQEWEIVQKVSESEGIDYNDVIRDAVRRLGRGINSPSGLSP</sequence>
<evidence type="ECO:0008006" key="3">
    <source>
        <dbReference type="Google" id="ProtNLM"/>
    </source>
</evidence>
<keyword evidence="2" id="KW-1185">Reference proteome</keyword>
<gene>
    <name evidence="1" type="ORF">MiSe_00780</name>
</gene>
<organism evidence="1 2">
    <name type="scientific">Microseira wollei NIES-4236</name>
    <dbReference type="NCBI Taxonomy" id="2530354"/>
    <lineage>
        <taxon>Bacteria</taxon>
        <taxon>Bacillati</taxon>
        <taxon>Cyanobacteriota</taxon>
        <taxon>Cyanophyceae</taxon>
        <taxon>Oscillatoriophycideae</taxon>
        <taxon>Aerosakkonematales</taxon>
        <taxon>Aerosakkonemataceae</taxon>
        <taxon>Microseira</taxon>
    </lineage>
</organism>
<protein>
    <recommendedName>
        <fullName evidence="3">CopG family transcriptional regulator</fullName>
    </recommendedName>
</protein>
<dbReference type="EMBL" id="BLAY01000001">
    <property type="protein sequence ID" value="GET35336.1"/>
    <property type="molecule type" value="Genomic_DNA"/>
</dbReference>
<name>A0AAV3X436_9CYAN</name>
<accession>A0AAV3X436</accession>
<dbReference type="RefSeq" id="WP_226572648.1">
    <property type="nucleotide sequence ID" value="NZ_BLAY01000001.1"/>
</dbReference>
<dbReference type="Proteomes" id="UP001050975">
    <property type="component" value="Unassembled WGS sequence"/>
</dbReference>
<proteinExistence type="predicted"/>
<reference evidence="1" key="1">
    <citation type="submission" date="2019-10" db="EMBL/GenBank/DDBJ databases">
        <title>Draft genome sequece of Microseira wollei NIES-4236.</title>
        <authorList>
            <person name="Yamaguchi H."/>
            <person name="Suzuki S."/>
            <person name="Kawachi M."/>
        </authorList>
    </citation>
    <scope>NUCLEOTIDE SEQUENCE</scope>
    <source>
        <strain evidence="1">NIES-4236</strain>
    </source>
</reference>
<evidence type="ECO:0000313" key="2">
    <source>
        <dbReference type="Proteomes" id="UP001050975"/>
    </source>
</evidence>
<comment type="caution">
    <text evidence="1">The sequence shown here is derived from an EMBL/GenBank/DDBJ whole genome shotgun (WGS) entry which is preliminary data.</text>
</comment>